<feature type="compositionally biased region" description="Low complexity" evidence="7">
    <location>
        <begin position="429"/>
        <end position="446"/>
    </location>
</feature>
<dbReference type="PANTHER" id="PTHR10105">
    <property type="entry name" value="SELENOPROTEIN P"/>
    <property type="match status" value="1"/>
</dbReference>
<evidence type="ECO:0000256" key="7">
    <source>
        <dbReference type="SAM" id="MobiDB-lite"/>
    </source>
</evidence>
<accession>A0ABN8QNZ9</accession>
<comment type="caution">
    <text evidence="9">The sequence shown here is derived from an EMBL/GenBank/DDBJ whole genome shotgun (WGS) entry which is preliminary data.</text>
</comment>
<dbReference type="PROSITE" id="PS00028">
    <property type="entry name" value="ZINC_FINGER_C2H2_1"/>
    <property type="match status" value="1"/>
</dbReference>
<proteinExistence type="predicted"/>
<comment type="subcellular location">
    <subcellularLocation>
        <location evidence="1">Secreted</location>
    </subcellularLocation>
</comment>
<keyword evidence="6" id="KW-0862">Zinc</keyword>
<evidence type="ECO:0000256" key="5">
    <source>
        <dbReference type="ARBA" id="ARBA00023180"/>
    </source>
</evidence>
<name>A0ABN8QNZ9_9CNID</name>
<dbReference type="Pfam" id="PF04592">
    <property type="entry name" value="SelP_N"/>
    <property type="match status" value="1"/>
</dbReference>
<evidence type="ECO:0000313" key="10">
    <source>
        <dbReference type="Proteomes" id="UP001159405"/>
    </source>
</evidence>
<feature type="domain" description="C2H2-type" evidence="8">
    <location>
        <begin position="265"/>
        <end position="289"/>
    </location>
</feature>
<keyword evidence="2" id="KW-0964">Secreted</keyword>
<feature type="compositionally biased region" description="Low complexity" evidence="7">
    <location>
        <begin position="403"/>
        <end position="413"/>
    </location>
</feature>
<keyword evidence="4" id="KW-0712">Selenocysteine</keyword>
<dbReference type="Proteomes" id="UP001159405">
    <property type="component" value="Unassembled WGS sequence"/>
</dbReference>
<feature type="compositionally biased region" description="Polar residues" evidence="7">
    <location>
        <begin position="414"/>
        <end position="428"/>
    </location>
</feature>
<keyword evidence="10" id="KW-1185">Reference proteome</keyword>
<dbReference type="InterPro" id="IPR037941">
    <property type="entry name" value="SeP"/>
</dbReference>
<dbReference type="InterPro" id="IPR007671">
    <property type="entry name" value="Selenoprotein-P_N"/>
</dbReference>
<evidence type="ECO:0000256" key="3">
    <source>
        <dbReference type="ARBA" id="ARBA00022729"/>
    </source>
</evidence>
<keyword evidence="6" id="KW-0863">Zinc-finger</keyword>
<reference evidence="9 10" key="1">
    <citation type="submission" date="2022-05" db="EMBL/GenBank/DDBJ databases">
        <authorList>
            <consortium name="Genoscope - CEA"/>
            <person name="William W."/>
        </authorList>
    </citation>
    <scope>NUCLEOTIDE SEQUENCE [LARGE SCALE GENOMIC DNA]</scope>
</reference>
<protein>
    <recommendedName>
        <fullName evidence="8">C2H2-type domain-containing protein</fullName>
    </recommendedName>
</protein>
<evidence type="ECO:0000313" key="9">
    <source>
        <dbReference type="EMBL" id="CAH3168077.1"/>
    </source>
</evidence>
<evidence type="ECO:0000259" key="8">
    <source>
        <dbReference type="PROSITE" id="PS50157"/>
    </source>
</evidence>
<keyword evidence="6" id="KW-0479">Metal-binding</keyword>
<evidence type="ECO:0000256" key="4">
    <source>
        <dbReference type="ARBA" id="ARBA00022933"/>
    </source>
</evidence>
<gene>
    <name evidence="9" type="ORF">PLOB_00009005</name>
</gene>
<dbReference type="InterPro" id="IPR013087">
    <property type="entry name" value="Znf_C2H2_type"/>
</dbReference>
<evidence type="ECO:0000256" key="1">
    <source>
        <dbReference type="ARBA" id="ARBA00004613"/>
    </source>
</evidence>
<feature type="compositionally biased region" description="Polar residues" evidence="7">
    <location>
        <begin position="447"/>
        <end position="467"/>
    </location>
</feature>
<sequence length="467" mass="54530">MNFTYLVLLKPSEIRFTKNVLASKFDNGIPLLETFTQLKNGEILLEDIPLIEVVFYPEKWEWYTLNNRRLWVLRELEKVGKCNYVKTKRVEYVENVFDYPSLLYGSASLKEDTRSFSWRGDNLQITTRRTPSRDVDILLQEDERQSYFYKKCSRRYSERSLQRKMRHRHRCKKRHRRFHPYARHSLRDETDERAGYDDDSQQGVAVEKYTRERKNSGSSDYSGYEYGFQFSYTIWYKRRQAFLHSVYCFRTGRLKNPSRFIDILYTCGVCFKSFKSKVSLNQHSEELFHWACASQMNVMYKNVVFKRNITDVSFMILNMKRAASTISQLTSRVSFPVYQEPVSQDIMGMLGGAKDDILIYDRCGLLVKHFSMPYSYLGWPFVRNSLWEVINNPSKCKQYCPVTTTPSTKKSSPITAVTTTSNKTTINPSSLSSSESGKSQVESHSSTASSPVTKQEGLNNSSDRGQK</sequence>
<feature type="region of interest" description="Disordered" evidence="7">
    <location>
        <begin position="402"/>
        <end position="467"/>
    </location>
</feature>
<dbReference type="PROSITE" id="PS50157">
    <property type="entry name" value="ZINC_FINGER_C2H2_2"/>
    <property type="match status" value="1"/>
</dbReference>
<keyword evidence="3" id="KW-0732">Signal</keyword>
<organism evidence="9 10">
    <name type="scientific">Porites lobata</name>
    <dbReference type="NCBI Taxonomy" id="104759"/>
    <lineage>
        <taxon>Eukaryota</taxon>
        <taxon>Metazoa</taxon>
        <taxon>Cnidaria</taxon>
        <taxon>Anthozoa</taxon>
        <taxon>Hexacorallia</taxon>
        <taxon>Scleractinia</taxon>
        <taxon>Fungiina</taxon>
        <taxon>Poritidae</taxon>
        <taxon>Porites</taxon>
    </lineage>
</organism>
<keyword evidence="5" id="KW-0325">Glycoprotein</keyword>
<evidence type="ECO:0000256" key="2">
    <source>
        <dbReference type="ARBA" id="ARBA00022525"/>
    </source>
</evidence>
<dbReference type="EMBL" id="CALNXK010000143">
    <property type="protein sequence ID" value="CAH3168077.1"/>
    <property type="molecule type" value="Genomic_DNA"/>
</dbReference>
<evidence type="ECO:0000256" key="6">
    <source>
        <dbReference type="PROSITE-ProRule" id="PRU00042"/>
    </source>
</evidence>
<dbReference type="PANTHER" id="PTHR10105:SF2">
    <property type="entry name" value="AGAP003297-PA"/>
    <property type="match status" value="1"/>
</dbReference>